<reference evidence="2 3" key="1">
    <citation type="submission" date="2019-08" db="EMBL/GenBank/DDBJ databases">
        <authorList>
            <person name="Peeters C."/>
        </authorList>
    </citation>
    <scope>NUCLEOTIDE SEQUENCE [LARGE SCALE GENOMIC DNA]</scope>
    <source>
        <strain evidence="2 3">LMG 31012</strain>
    </source>
</reference>
<name>A0A5E4YMM5_9BURK</name>
<dbReference type="Proteomes" id="UP000400981">
    <property type="component" value="Unassembled WGS sequence"/>
</dbReference>
<dbReference type="Gene3D" id="2.40.160.200">
    <property type="entry name" value="LURP1-related"/>
    <property type="match status" value="1"/>
</dbReference>
<organism evidence="2 3">
    <name type="scientific">Pandoraea eparura</name>
    <dbReference type="NCBI Taxonomy" id="2508291"/>
    <lineage>
        <taxon>Bacteria</taxon>
        <taxon>Pseudomonadati</taxon>
        <taxon>Pseudomonadota</taxon>
        <taxon>Betaproteobacteria</taxon>
        <taxon>Burkholderiales</taxon>
        <taxon>Burkholderiaceae</taxon>
        <taxon>Pandoraea</taxon>
    </lineage>
</organism>
<evidence type="ECO:0000313" key="3">
    <source>
        <dbReference type="Proteomes" id="UP000400981"/>
    </source>
</evidence>
<evidence type="ECO:0000256" key="1">
    <source>
        <dbReference type="ARBA" id="ARBA00005437"/>
    </source>
</evidence>
<proteinExistence type="inferred from homology"/>
<comment type="similarity">
    <text evidence="1">Belongs to the LOR family.</text>
</comment>
<dbReference type="AlphaFoldDB" id="A0A5E4YMM5"/>
<dbReference type="InterPro" id="IPR007612">
    <property type="entry name" value="LOR"/>
</dbReference>
<dbReference type="Pfam" id="PF04525">
    <property type="entry name" value="LOR"/>
    <property type="match status" value="1"/>
</dbReference>
<accession>A0A5E4YMM5</accession>
<evidence type="ECO:0000313" key="2">
    <source>
        <dbReference type="EMBL" id="VVE49757.1"/>
    </source>
</evidence>
<dbReference type="EMBL" id="CABPSH010000023">
    <property type="protein sequence ID" value="VVE49757.1"/>
    <property type="molecule type" value="Genomic_DNA"/>
</dbReference>
<protein>
    <submittedName>
        <fullName evidence="2">Uncharacterized protein</fullName>
    </submittedName>
</protein>
<sequence length="172" mass="19747">MGRVLSMTNKLWSMRERLEIRDENDVIVYVLESRHSWFAPAKWMIFRGDEEVGTFRHKLFSWVPTWHVSGALGEFKFKQKVFSSKHHIYVEDGPLPGAVVTGNFWGTQFSVTDGDRALARAQAHVMTIRNKVSIEILGEPELFVVFAMFIVQLIRFEKKSSSSTTSGTGRYT</sequence>
<dbReference type="SUPFAM" id="SSF54518">
    <property type="entry name" value="Tubby C-terminal domain-like"/>
    <property type="match status" value="1"/>
</dbReference>
<dbReference type="InterPro" id="IPR038595">
    <property type="entry name" value="LOR_sf"/>
</dbReference>
<gene>
    <name evidence="2" type="ORF">PEP31012_04639</name>
</gene>
<dbReference type="InterPro" id="IPR025659">
    <property type="entry name" value="Tubby-like_C"/>
</dbReference>
<keyword evidence="3" id="KW-1185">Reference proteome</keyword>